<dbReference type="Pfam" id="PF01512">
    <property type="entry name" value="Complex1_51K"/>
    <property type="match status" value="1"/>
</dbReference>
<dbReference type="InterPro" id="IPR026902">
    <property type="entry name" value="RnfC_N"/>
</dbReference>
<dbReference type="InterPro" id="IPR011538">
    <property type="entry name" value="Nuo51_FMN-bd"/>
</dbReference>
<evidence type="ECO:0000256" key="2">
    <source>
        <dbReference type="ARBA" id="ARBA00022485"/>
    </source>
</evidence>
<comment type="function">
    <text evidence="8">Part of a membrane-bound complex that couples electron transfer with translocation of ions across the membrane.</text>
</comment>
<keyword evidence="8" id="KW-1003">Cell membrane</keyword>
<dbReference type="InterPro" id="IPR037225">
    <property type="entry name" value="Nuo51_FMN-bd_sf"/>
</dbReference>
<dbReference type="Pfam" id="PF10531">
    <property type="entry name" value="SLBB"/>
    <property type="match status" value="1"/>
</dbReference>
<comment type="similarity">
    <text evidence="8">Belongs to the 4Fe4S bacterial-type ferredoxin family. RnfC subfamily.</text>
</comment>
<feature type="binding site" evidence="8">
    <location>
        <position position="403"/>
    </location>
    <ligand>
        <name>[4Fe-4S] cluster</name>
        <dbReference type="ChEBI" id="CHEBI:49883"/>
        <label>2</label>
    </ligand>
</feature>
<keyword evidence="8" id="KW-0472">Membrane</keyword>
<keyword evidence="3 8" id="KW-0479">Metal-binding</keyword>
<gene>
    <name evidence="10" type="primary">rsxC</name>
    <name evidence="8" type="synonym">rnfC</name>
    <name evidence="10" type="ORF">IAB51_02125</name>
</gene>
<keyword evidence="8" id="KW-1278">Translocase</keyword>
<keyword evidence="7 8" id="KW-0411">Iron-sulfur</keyword>
<evidence type="ECO:0000256" key="5">
    <source>
        <dbReference type="ARBA" id="ARBA00022982"/>
    </source>
</evidence>
<evidence type="ECO:0000256" key="4">
    <source>
        <dbReference type="ARBA" id="ARBA00022737"/>
    </source>
</evidence>
<dbReference type="InterPro" id="IPR010208">
    <property type="entry name" value="Ion_transpt_RnfC/RsxC"/>
</dbReference>
<feature type="binding site" evidence="8">
    <location>
        <position position="397"/>
    </location>
    <ligand>
        <name>[4Fe-4S] cluster</name>
        <dbReference type="ChEBI" id="CHEBI:49883"/>
        <label>2</label>
    </ligand>
</feature>
<dbReference type="Gene3D" id="3.30.70.20">
    <property type="match status" value="1"/>
</dbReference>
<proteinExistence type="inferred from homology"/>
<keyword evidence="4 8" id="KW-0677">Repeat</keyword>
<accession>A0A9D1FKU6</accession>
<dbReference type="GO" id="GO:0005886">
    <property type="term" value="C:plasma membrane"/>
    <property type="evidence" value="ECO:0007669"/>
    <property type="project" value="UniProtKB-SubCell"/>
</dbReference>
<evidence type="ECO:0000256" key="6">
    <source>
        <dbReference type="ARBA" id="ARBA00023004"/>
    </source>
</evidence>
<organism evidence="10 11">
    <name type="scientific">Candidatus Merdivicinus excrementipullorum</name>
    <dbReference type="NCBI Taxonomy" id="2840867"/>
    <lineage>
        <taxon>Bacteria</taxon>
        <taxon>Bacillati</taxon>
        <taxon>Bacillota</taxon>
        <taxon>Clostridia</taxon>
        <taxon>Eubacteriales</taxon>
        <taxon>Oscillospiraceae</taxon>
        <taxon>Oscillospiraceae incertae sedis</taxon>
        <taxon>Candidatus Merdivicinus</taxon>
    </lineage>
</organism>
<dbReference type="GO" id="GO:0022900">
    <property type="term" value="P:electron transport chain"/>
    <property type="evidence" value="ECO:0007669"/>
    <property type="project" value="UniProtKB-UniRule"/>
</dbReference>
<dbReference type="GO" id="GO:0051539">
    <property type="term" value="F:4 iron, 4 sulfur cluster binding"/>
    <property type="evidence" value="ECO:0007669"/>
    <property type="project" value="UniProtKB-KW"/>
</dbReference>
<evidence type="ECO:0000256" key="8">
    <source>
        <dbReference type="HAMAP-Rule" id="MF_00461"/>
    </source>
</evidence>
<dbReference type="PROSITE" id="PS00198">
    <property type="entry name" value="4FE4S_FER_1"/>
    <property type="match status" value="2"/>
</dbReference>
<evidence type="ECO:0000256" key="3">
    <source>
        <dbReference type="ARBA" id="ARBA00022723"/>
    </source>
</evidence>
<dbReference type="PANTHER" id="PTHR43034:SF2">
    <property type="entry name" value="ION-TRANSLOCATING OXIDOREDUCTASE COMPLEX SUBUNIT C"/>
    <property type="match status" value="1"/>
</dbReference>
<comment type="subcellular location">
    <subcellularLocation>
        <location evidence="8">Cell membrane</location>
        <topology evidence="8">Peripheral membrane protein</topology>
    </subcellularLocation>
</comment>
<keyword evidence="6 8" id="KW-0408">Iron</keyword>
<feature type="domain" description="4Fe-4S ferredoxin-type" evidence="9">
    <location>
        <begin position="349"/>
        <end position="378"/>
    </location>
</feature>
<dbReference type="HAMAP" id="MF_00461">
    <property type="entry name" value="RsxC_RnfC"/>
    <property type="match status" value="1"/>
</dbReference>
<dbReference type="NCBIfam" id="TIGR01945">
    <property type="entry name" value="rnfC"/>
    <property type="match status" value="1"/>
</dbReference>
<comment type="subunit">
    <text evidence="8">The complex is composed of six subunits: RnfA, RnfB, RnfC, RnfD, RnfE and RnfG.</text>
</comment>
<dbReference type="PROSITE" id="PS51379">
    <property type="entry name" value="4FE4S_FER_2"/>
    <property type="match status" value="2"/>
</dbReference>
<dbReference type="GO" id="GO:0009055">
    <property type="term" value="F:electron transfer activity"/>
    <property type="evidence" value="ECO:0007669"/>
    <property type="project" value="InterPro"/>
</dbReference>
<reference evidence="10" key="2">
    <citation type="journal article" date="2021" name="PeerJ">
        <title>Extensive microbial diversity within the chicken gut microbiome revealed by metagenomics and culture.</title>
        <authorList>
            <person name="Gilroy R."/>
            <person name="Ravi A."/>
            <person name="Getino M."/>
            <person name="Pursley I."/>
            <person name="Horton D.L."/>
            <person name="Alikhan N.F."/>
            <person name="Baker D."/>
            <person name="Gharbi K."/>
            <person name="Hall N."/>
            <person name="Watson M."/>
            <person name="Adriaenssens E.M."/>
            <person name="Foster-Nyarko E."/>
            <person name="Jarju S."/>
            <person name="Secka A."/>
            <person name="Antonio M."/>
            <person name="Oren A."/>
            <person name="Chaudhuri R.R."/>
            <person name="La Ragione R."/>
            <person name="Hildebrand F."/>
            <person name="Pallen M.J."/>
        </authorList>
    </citation>
    <scope>NUCLEOTIDE SEQUENCE</scope>
    <source>
        <strain evidence="10">CHK199-13235</strain>
    </source>
</reference>
<dbReference type="Pfam" id="PF13375">
    <property type="entry name" value="RnfC_N"/>
    <property type="match status" value="1"/>
</dbReference>
<dbReference type="GO" id="GO:0046872">
    <property type="term" value="F:metal ion binding"/>
    <property type="evidence" value="ECO:0007669"/>
    <property type="project" value="UniProtKB-KW"/>
</dbReference>
<dbReference type="Gene3D" id="3.40.50.11540">
    <property type="entry name" value="NADH-ubiquinone oxidoreductase 51kDa subunit"/>
    <property type="match status" value="1"/>
</dbReference>
<dbReference type="InterPro" id="IPR019554">
    <property type="entry name" value="Soluble_ligand-bd"/>
</dbReference>
<dbReference type="SUPFAM" id="SSF142019">
    <property type="entry name" value="Nqo1 FMN-binding domain-like"/>
    <property type="match status" value="1"/>
</dbReference>
<dbReference type="NCBIfam" id="NF003454">
    <property type="entry name" value="PRK05035.1"/>
    <property type="match status" value="1"/>
</dbReference>
<dbReference type="Proteomes" id="UP000824002">
    <property type="component" value="Unassembled WGS sequence"/>
</dbReference>
<dbReference type="Pfam" id="PF12838">
    <property type="entry name" value="Fer4_7"/>
    <property type="match status" value="1"/>
</dbReference>
<feature type="binding site" evidence="8">
    <location>
        <position position="358"/>
    </location>
    <ligand>
        <name>[4Fe-4S] cluster</name>
        <dbReference type="ChEBI" id="CHEBI:49883"/>
        <label>1</label>
    </ligand>
</feature>
<evidence type="ECO:0000313" key="11">
    <source>
        <dbReference type="Proteomes" id="UP000824002"/>
    </source>
</evidence>
<dbReference type="SUPFAM" id="SSF46548">
    <property type="entry name" value="alpha-helical ferredoxin"/>
    <property type="match status" value="1"/>
</dbReference>
<feature type="binding site" evidence="8">
    <location>
        <position position="361"/>
    </location>
    <ligand>
        <name>[4Fe-4S] cluster</name>
        <dbReference type="ChEBI" id="CHEBI:49883"/>
        <label>1</label>
    </ligand>
</feature>
<keyword evidence="1 8" id="KW-0813">Transport</keyword>
<feature type="domain" description="4Fe-4S ferredoxin-type" evidence="9">
    <location>
        <begin position="388"/>
        <end position="418"/>
    </location>
</feature>
<feature type="binding site" evidence="8">
    <location>
        <position position="407"/>
    </location>
    <ligand>
        <name>[4Fe-4S] cluster</name>
        <dbReference type="ChEBI" id="CHEBI:49883"/>
        <label>1</label>
    </ligand>
</feature>
<evidence type="ECO:0000313" key="10">
    <source>
        <dbReference type="EMBL" id="HIS75583.1"/>
    </source>
</evidence>
<feature type="binding site" evidence="8">
    <location>
        <position position="368"/>
    </location>
    <ligand>
        <name>[4Fe-4S] cluster</name>
        <dbReference type="ChEBI" id="CHEBI:49883"/>
        <label>2</label>
    </ligand>
</feature>
<dbReference type="EC" id="7.-.-.-" evidence="8"/>
<feature type="binding site" evidence="8">
    <location>
        <position position="400"/>
    </location>
    <ligand>
        <name>[4Fe-4S] cluster</name>
        <dbReference type="ChEBI" id="CHEBI:49883"/>
        <label>2</label>
    </ligand>
</feature>
<name>A0A9D1FKU6_9FIRM</name>
<protein>
    <recommendedName>
        <fullName evidence="8">Ion-translocating oxidoreductase complex subunit C</fullName>
        <ecNumber evidence="8">7.-.-.-</ecNumber>
    </recommendedName>
    <alternativeName>
        <fullName evidence="8">Rnf electron transport complex subunit C</fullName>
    </alternativeName>
</protein>
<dbReference type="InterPro" id="IPR017896">
    <property type="entry name" value="4Fe4S_Fe-S-bd"/>
</dbReference>
<keyword evidence="5 8" id="KW-0249">Electron transport</keyword>
<comment type="cofactor">
    <cofactor evidence="8">
        <name>[4Fe-4S] cluster</name>
        <dbReference type="ChEBI" id="CHEBI:49883"/>
    </cofactor>
    <text evidence="8">Binds 2 [4Fe-4S] clusters per subunit.</text>
</comment>
<feature type="binding site" evidence="8">
    <location>
        <position position="364"/>
    </location>
    <ligand>
        <name>[4Fe-4S] cluster</name>
        <dbReference type="ChEBI" id="CHEBI:49883"/>
        <label>1</label>
    </ligand>
</feature>
<keyword evidence="2 8" id="KW-0004">4Fe-4S</keyword>
<comment type="caution">
    <text evidence="10">The sequence shown here is derived from an EMBL/GenBank/DDBJ whole genome shotgun (WGS) entry which is preliminary data.</text>
</comment>
<evidence type="ECO:0000256" key="7">
    <source>
        <dbReference type="ARBA" id="ARBA00023014"/>
    </source>
</evidence>
<evidence type="ECO:0000256" key="1">
    <source>
        <dbReference type="ARBA" id="ARBA00022448"/>
    </source>
</evidence>
<evidence type="ECO:0000259" key="9">
    <source>
        <dbReference type="PROSITE" id="PS51379"/>
    </source>
</evidence>
<dbReference type="InterPro" id="IPR017900">
    <property type="entry name" value="4Fe4S_Fe_S_CS"/>
</dbReference>
<dbReference type="EMBL" id="DVJP01000018">
    <property type="protein sequence ID" value="HIS75583.1"/>
    <property type="molecule type" value="Genomic_DNA"/>
</dbReference>
<sequence length="430" mass="46546">MLKLNGLKLLHYKNSQDAGTVEMPVPKAVRIPMVQHMGAPCVPVVKPGERVLAGQLIGDSDQAFSVPVHSSVSGTVKAIEDYVSSSGALVKRVVIETDQVQEEIPHAPRTANTQAELVKAARDAGLAGLGGAGFPTHIKLNYKDVDRVDALVINAAECEPYITSDYREMLECPDDILNGVKTVMKCLNIQKAWIGIEDNKPEAISLLNQKTAGTNIKVEALKSIYPQGAEKVLIYNTTGRIIEEGEIPADKGVIVMNVTTVANLWRFLQTGMPLTHKRVTIDGSVVKKPMNVRVPLGTMVSDLLDFAGVDKDQVKKALMGGPMMGTPLDTLDTPIIKNNNAILLLDEKDAAPPKTTACIKCGRCADVCPMNLLPAQLEKAFDREDAETLETLKVNLCINCGSCTYVCPAKRNLAQKNQLAKGFLKRKNQG</sequence>
<reference evidence="10" key="1">
    <citation type="submission" date="2020-10" db="EMBL/GenBank/DDBJ databases">
        <authorList>
            <person name="Gilroy R."/>
        </authorList>
    </citation>
    <scope>NUCLEOTIDE SEQUENCE</scope>
    <source>
        <strain evidence="10">CHK199-13235</strain>
    </source>
</reference>
<dbReference type="AlphaFoldDB" id="A0A9D1FKU6"/>
<dbReference type="PANTHER" id="PTHR43034">
    <property type="entry name" value="ION-TRANSLOCATING OXIDOREDUCTASE COMPLEX SUBUNIT C"/>
    <property type="match status" value="1"/>
</dbReference>